<name>A0A8S3V9U0_MYTED</name>
<dbReference type="OrthoDB" id="6147354at2759"/>
<organism evidence="1 2">
    <name type="scientific">Mytilus edulis</name>
    <name type="common">Blue mussel</name>
    <dbReference type="NCBI Taxonomy" id="6550"/>
    <lineage>
        <taxon>Eukaryota</taxon>
        <taxon>Metazoa</taxon>
        <taxon>Spiralia</taxon>
        <taxon>Lophotrochozoa</taxon>
        <taxon>Mollusca</taxon>
        <taxon>Bivalvia</taxon>
        <taxon>Autobranchia</taxon>
        <taxon>Pteriomorphia</taxon>
        <taxon>Mytilida</taxon>
        <taxon>Mytiloidea</taxon>
        <taxon>Mytilidae</taxon>
        <taxon>Mytilinae</taxon>
        <taxon>Mytilus</taxon>
    </lineage>
</organism>
<accession>A0A8S3V9U0</accession>
<keyword evidence="2" id="KW-1185">Reference proteome</keyword>
<gene>
    <name evidence="1" type="ORF">MEDL_64732</name>
</gene>
<dbReference type="EMBL" id="CAJPWZ010003145">
    <property type="protein sequence ID" value="CAG2253184.1"/>
    <property type="molecule type" value="Genomic_DNA"/>
</dbReference>
<comment type="caution">
    <text evidence="1">The sequence shown here is derived from an EMBL/GenBank/DDBJ whole genome shotgun (WGS) entry which is preliminary data.</text>
</comment>
<proteinExistence type="predicted"/>
<protein>
    <submittedName>
        <fullName evidence="1">Uncharacterized protein</fullName>
    </submittedName>
</protein>
<dbReference type="AlphaFoldDB" id="A0A8S3V9U0"/>
<dbReference type="Proteomes" id="UP000683360">
    <property type="component" value="Unassembled WGS sequence"/>
</dbReference>
<sequence>MYQGIKQEWTLPVKVLVKDLLGSDLDIMRVLQFIDDHDTKTSKVVNPIKPYLSMTTDDTKSGFAMLRLVSSPYSGVLKIGEQFRKDSYLSNILFKTKFLSDEAQLVHGPCISDVNGLVAIAIRLHSKSWIQPASRLNTSTGSKVVISRNV</sequence>
<evidence type="ECO:0000313" key="1">
    <source>
        <dbReference type="EMBL" id="CAG2253184.1"/>
    </source>
</evidence>
<evidence type="ECO:0000313" key="2">
    <source>
        <dbReference type="Proteomes" id="UP000683360"/>
    </source>
</evidence>
<reference evidence="1" key="1">
    <citation type="submission" date="2021-03" db="EMBL/GenBank/DDBJ databases">
        <authorList>
            <person name="Bekaert M."/>
        </authorList>
    </citation>
    <scope>NUCLEOTIDE SEQUENCE</scope>
</reference>